<feature type="transmembrane region" description="Helical" evidence="6">
    <location>
        <begin position="96"/>
        <end position="115"/>
    </location>
</feature>
<keyword evidence="6" id="KW-0050">Antiport</keyword>
<keyword evidence="6" id="KW-0739">Sodium transport</keyword>
<feature type="transmembrane region" description="Helical" evidence="6">
    <location>
        <begin position="255"/>
        <end position="276"/>
    </location>
</feature>
<feature type="transmembrane region" description="Helical" evidence="6">
    <location>
        <begin position="180"/>
        <end position="199"/>
    </location>
</feature>
<dbReference type="Gene3D" id="1.20.1530.10">
    <property type="entry name" value="Na+/H+ antiporter like domain"/>
    <property type="match status" value="1"/>
</dbReference>
<keyword evidence="5 6" id="KW-0472">Membrane</keyword>
<evidence type="ECO:0000256" key="3">
    <source>
        <dbReference type="ARBA" id="ARBA00022692"/>
    </source>
</evidence>
<comment type="function">
    <text evidence="6">Na(+)/H(+) antiporter that extrudes sodium in exchange for external protons.</text>
</comment>
<dbReference type="InterPro" id="IPR023171">
    <property type="entry name" value="Na/H_antiporter_dom_sf"/>
</dbReference>
<dbReference type="RefSeq" id="WP_262989975.1">
    <property type="nucleotide sequence ID" value="NZ_JAOTEN010000001.1"/>
</dbReference>
<feature type="transmembrane region" description="Helical" evidence="6">
    <location>
        <begin position="121"/>
        <end position="141"/>
    </location>
</feature>
<feature type="transmembrane region" description="Helical" evidence="6">
    <location>
        <begin position="153"/>
        <end position="174"/>
    </location>
</feature>
<evidence type="ECO:0000256" key="2">
    <source>
        <dbReference type="ARBA" id="ARBA00022475"/>
    </source>
</evidence>
<evidence type="ECO:0000256" key="1">
    <source>
        <dbReference type="ARBA" id="ARBA00004429"/>
    </source>
</evidence>
<keyword evidence="2 6" id="KW-1003">Cell membrane</keyword>
<feature type="transmembrane region" description="Helical" evidence="6">
    <location>
        <begin position="211"/>
        <end position="235"/>
    </location>
</feature>
<dbReference type="PANTHER" id="PTHR30341">
    <property type="entry name" value="SODIUM ION/PROTON ANTIPORTER NHAA-RELATED"/>
    <property type="match status" value="1"/>
</dbReference>
<comment type="caution">
    <text evidence="7">The sequence shown here is derived from an EMBL/GenBank/DDBJ whole genome shotgun (WGS) entry which is preliminary data.</text>
</comment>
<keyword evidence="8" id="KW-1185">Reference proteome</keyword>
<gene>
    <name evidence="6 7" type="primary">nhaA</name>
    <name evidence="7" type="ORF">N0B16_03165</name>
</gene>
<accession>A0ABT2VTW0</accession>
<feature type="transmembrane region" description="Helical" evidence="6">
    <location>
        <begin position="57"/>
        <end position="75"/>
    </location>
</feature>
<dbReference type="InterPro" id="IPR004670">
    <property type="entry name" value="NhaA"/>
</dbReference>
<evidence type="ECO:0000256" key="6">
    <source>
        <dbReference type="HAMAP-Rule" id="MF_01844"/>
    </source>
</evidence>
<comment type="catalytic activity">
    <reaction evidence="6">
        <text>Na(+)(in) + 2 H(+)(out) = Na(+)(out) + 2 H(+)(in)</text>
        <dbReference type="Rhea" id="RHEA:29251"/>
        <dbReference type="ChEBI" id="CHEBI:15378"/>
        <dbReference type="ChEBI" id="CHEBI:29101"/>
    </reaction>
</comment>
<dbReference type="HAMAP" id="MF_01844">
    <property type="entry name" value="NhaA"/>
    <property type="match status" value="1"/>
</dbReference>
<sequence>MNLSIYFKRFFSNSQTSGILLIVCVGIALGIANSPLAQNFQQFLNLKIGVDVFHLKYAVSTWINDGLMAVFFLLVGLEIKRELLEGELSSFKNASLPIFAAVGGMLVPAVIYTLFNYGTSFGSGWGIPMATDIAFSLAVISMLGNRIPNSIKIFLAALAIVDDLGAILVIAIFYTDQIHWMYLLISFGITSFLILLNFLKVKRIIFYLVPGLFLWYFLHHSGIHATIAGVILAFTIPTNLSDTEISPLEKLEHQLQIPVGFIIMPVFALTNTNITFNNAMIDGLFSNLGMGIVCGLILGKLIGINLFSWIAIQLKISSLPQNSFWLQMLGVGLLAGIGFTMSIFIALLSFKDETDIQDEAKFAILIASFIAAVAGFLVLKLSSKEKRL</sequence>
<keyword evidence="4 6" id="KW-1133">Transmembrane helix</keyword>
<dbReference type="EMBL" id="JAOTEN010000001">
    <property type="protein sequence ID" value="MCU7613428.1"/>
    <property type="molecule type" value="Genomic_DNA"/>
</dbReference>
<reference evidence="8" key="1">
    <citation type="submission" date="2023-07" db="EMBL/GenBank/DDBJ databases">
        <title>Chryseobacterium sp. GMJ5 Genome sequencing and assembly.</title>
        <authorList>
            <person name="Jung Y."/>
        </authorList>
    </citation>
    <scope>NUCLEOTIDE SEQUENCE [LARGE SCALE GENOMIC DNA]</scope>
    <source>
        <strain evidence="8">GMJ5</strain>
    </source>
</reference>
<protein>
    <recommendedName>
        <fullName evidence="6">Na(+)/H(+) antiporter NhaA</fullName>
    </recommendedName>
    <alternativeName>
        <fullName evidence="6">Sodium/proton antiporter NhaA</fullName>
    </alternativeName>
</protein>
<evidence type="ECO:0000256" key="4">
    <source>
        <dbReference type="ARBA" id="ARBA00022989"/>
    </source>
</evidence>
<dbReference type="NCBIfam" id="NF007112">
    <property type="entry name" value="PRK09561.1"/>
    <property type="match status" value="1"/>
</dbReference>
<dbReference type="Proteomes" id="UP001208114">
    <property type="component" value="Unassembled WGS sequence"/>
</dbReference>
<feature type="transmembrane region" description="Helical" evidence="6">
    <location>
        <begin position="18"/>
        <end position="37"/>
    </location>
</feature>
<evidence type="ECO:0000256" key="5">
    <source>
        <dbReference type="ARBA" id="ARBA00023136"/>
    </source>
</evidence>
<comment type="similarity">
    <text evidence="6">Belongs to the NhaA Na(+)/H(+) (TC 2.A.33) antiporter family.</text>
</comment>
<dbReference type="Pfam" id="PF06965">
    <property type="entry name" value="Na_H_antiport_1"/>
    <property type="match status" value="1"/>
</dbReference>
<evidence type="ECO:0000313" key="7">
    <source>
        <dbReference type="EMBL" id="MCU7613428.1"/>
    </source>
</evidence>
<dbReference type="NCBIfam" id="NF007111">
    <property type="entry name" value="PRK09560.1"/>
    <property type="match status" value="1"/>
</dbReference>
<keyword evidence="6" id="KW-0406">Ion transport</keyword>
<dbReference type="NCBIfam" id="TIGR00773">
    <property type="entry name" value="NhaA"/>
    <property type="match status" value="1"/>
</dbReference>
<dbReference type="PANTHER" id="PTHR30341:SF0">
    <property type="entry name" value="NA(+)_H(+) ANTIPORTER NHAA"/>
    <property type="match status" value="1"/>
</dbReference>
<keyword evidence="3 6" id="KW-0812">Transmembrane</keyword>
<organism evidence="7 8">
    <name type="scientific">Chryseobacterium gilvum</name>
    <dbReference type="NCBI Taxonomy" id="2976534"/>
    <lineage>
        <taxon>Bacteria</taxon>
        <taxon>Pseudomonadati</taxon>
        <taxon>Bacteroidota</taxon>
        <taxon>Flavobacteriia</taxon>
        <taxon>Flavobacteriales</taxon>
        <taxon>Weeksellaceae</taxon>
        <taxon>Chryseobacterium group</taxon>
        <taxon>Chryseobacterium</taxon>
    </lineage>
</organism>
<keyword evidence="6" id="KW-0813">Transport</keyword>
<feature type="transmembrane region" description="Helical" evidence="6">
    <location>
        <begin position="362"/>
        <end position="379"/>
    </location>
</feature>
<proteinExistence type="inferred from homology"/>
<feature type="transmembrane region" description="Helical" evidence="6">
    <location>
        <begin position="288"/>
        <end position="312"/>
    </location>
</feature>
<name>A0ABT2VTW0_9FLAO</name>
<feature type="transmembrane region" description="Helical" evidence="6">
    <location>
        <begin position="324"/>
        <end position="350"/>
    </location>
</feature>
<keyword evidence="6" id="KW-0915">Sodium</keyword>
<evidence type="ECO:0000313" key="8">
    <source>
        <dbReference type="Proteomes" id="UP001208114"/>
    </source>
</evidence>
<comment type="subcellular location">
    <subcellularLocation>
        <location evidence="1">Cell inner membrane</location>
        <topology evidence="1">Multi-pass membrane protein</topology>
    </subcellularLocation>
    <subcellularLocation>
        <location evidence="6">Cell membrane</location>
        <topology evidence="6">Multi-pass membrane protein</topology>
    </subcellularLocation>
</comment>